<organism evidence="5 6">
    <name type="scientific">Candidatus Desulfacyla euxinica</name>
    <dbReference type="NCBI Taxonomy" id="2841693"/>
    <lineage>
        <taxon>Bacteria</taxon>
        <taxon>Deltaproteobacteria</taxon>
        <taxon>Candidatus Desulfacyla</taxon>
    </lineage>
</organism>
<dbReference type="InterPro" id="IPR050490">
    <property type="entry name" value="Bact_solute-bd_prot1"/>
</dbReference>
<keyword evidence="3 4" id="KW-0732">Signal</keyword>
<dbReference type="InterPro" id="IPR006059">
    <property type="entry name" value="SBP"/>
</dbReference>
<evidence type="ECO:0000313" key="6">
    <source>
        <dbReference type="Proteomes" id="UP000650524"/>
    </source>
</evidence>
<dbReference type="Proteomes" id="UP000650524">
    <property type="component" value="Unassembled WGS sequence"/>
</dbReference>
<gene>
    <name evidence="5" type="ORF">H8E19_14645</name>
</gene>
<protein>
    <submittedName>
        <fullName evidence="5">Extracellular solute-binding protein</fullName>
    </submittedName>
</protein>
<reference evidence="5 6" key="1">
    <citation type="submission" date="2020-08" db="EMBL/GenBank/DDBJ databases">
        <title>Bridging the membrane lipid divide: bacteria of the FCB group superphylum have the potential to synthesize archaeal ether lipids.</title>
        <authorList>
            <person name="Villanueva L."/>
            <person name="Von Meijenfeldt F.A.B."/>
            <person name="Westbye A.B."/>
            <person name="Yadav S."/>
            <person name="Hopmans E.C."/>
            <person name="Dutilh B.E."/>
            <person name="Sinninghe Damste J.S."/>
        </authorList>
    </citation>
    <scope>NUCLEOTIDE SEQUENCE [LARGE SCALE GENOMIC DNA]</scope>
    <source>
        <strain evidence="5">NIOZ-UU27</strain>
    </source>
</reference>
<feature type="signal peptide" evidence="4">
    <location>
        <begin position="1"/>
        <end position="24"/>
    </location>
</feature>
<feature type="chain" id="PRO_5035248202" evidence="4">
    <location>
        <begin position="25"/>
        <end position="454"/>
    </location>
</feature>
<evidence type="ECO:0000256" key="3">
    <source>
        <dbReference type="ARBA" id="ARBA00022729"/>
    </source>
</evidence>
<dbReference type="PANTHER" id="PTHR43649:SF34">
    <property type="entry name" value="ABC TRANSPORTER PERIPLASMIC-BINDING PROTEIN YCJN-RELATED"/>
    <property type="match status" value="1"/>
</dbReference>
<keyword evidence="2" id="KW-0813">Transport</keyword>
<evidence type="ECO:0000256" key="1">
    <source>
        <dbReference type="ARBA" id="ARBA00008520"/>
    </source>
</evidence>
<dbReference type="SUPFAM" id="SSF53850">
    <property type="entry name" value="Periplasmic binding protein-like II"/>
    <property type="match status" value="1"/>
</dbReference>
<comment type="similarity">
    <text evidence="1">Belongs to the bacterial solute-binding protein 1 family.</text>
</comment>
<dbReference type="AlphaFoldDB" id="A0A8J6N2J5"/>
<proteinExistence type="inferred from homology"/>
<dbReference type="PANTHER" id="PTHR43649">
    <property type="entry name" value="ARABINOSE-BINDING PROTEIN-RELATED"/>
    <property type="match status" value="1"/>
</dbReference>
<dbReference type="Pfam" id="PF01547">
    <property type="entry name" value="SBP_bac_1"/>
    <property type="match status" value="1"/>
</dbReference>
<evidence type="ECO:0000256" key="4">
    <source>
        <dbReference type="SAM" id="SignalP"/>
    </source>
</evidence>
<accession>A0A8J6N2J5</accession>
<evidence type="ECO:0000313" key="5">
    <source>
        <dbReference type="EMBL" id="MBC8178639.1"/>
    </source>
</evidence>
<comment type="caution">
    <text evidence="5">The sequence shown here is derived from an EMBL/GenBank/DDBJ whole genome shotgun (WGS) entry which is preliminary data.</text>
</comment>
<dbReference type="EMBL" id="JACNJD010000296">
    <property type="protein sequence ID" value="MBC8178639.1"/>
    <property type="molecule type" value="Genomic_DNA"/>
</dbReference>
<name>A0A8J6N2J5_9DELT</name>
<dbReference type="Gene3D" id="3.40.190.10">
    <property type="entry name" value="Periplasmic binding protein-like II"/>
    <property type="match status" value="1"/>
</dbReference>
<evidence type="ECO:0000256" key="2">
    <source>
        <dbReference type="ARBA" id="ARBA00022448"/>
    </source>
</evidence>
<sequence>MKKTTLSLLTILSLIIMCSNLANAEDEIVFWTTEVEKDRLSIQQDIAEGFAEKTGIDVRIIPVEENFLAARVTAAYAARSLPDVLYHPIDFTIGWTKAGILDSQSSTEVVTSLGKNTFSPGPLDLVRVKSGYAAVPLDAWGQLLLFREDLFREKGLETPDAWDRILKAAKALNNPPKMWGFEVATDPGQTYTQQVFEHLALSNGVRLAGRTGDPNQEINLNTPEMVATLRFYKALSRFTPPGNINWLHTRIDYLSGRAAMIIWSPFILDELSGLRNDQPVLPDIIKKDPGFLARNTGFVTVIQGPNGSAQYGQINCIGITLDAARAPAKQWVEFLLGEGYLRWLSMAAEGKLPVRKGTKVRPECFINGWMDLDFGVTTRAKVSRFYGLSVAKSMTAGVNGLDRWGLARGKGDLISKIYGTKIIPEILKRFLDGELNAEEAARLMDEKVRALEDR</sequence>